<dbReference type="InterPro" id="IPR050396">
    <property type="entry name" value="Glycosyltr_51/Transpeptidase"/>
</dbReference>
<name>A0A0G0I5N9_9BACT</name>
<dbReference type="InterPro" id="IPR023346">
    <property type="entry name" value="Lysozyme-like_dom_sf"/>
</dbReference>
<dbReference type="FunFam" id="1.10.3810.10:FF:000001">
    <property type="entry name" value="Penicillin-binding protein 1A"/>
    <property type="match status" value="1"/>
</dbReference>
<evidence type="ECO:0000256" key="12">
    <source>
        <dbReference type="ARBA" id="ARBA00023136"/>
    </source>
</evidence>
<dbReference type="PATRIC" id="fig|1618592.3.peg.88"/>
<evidence type="ECO:0000256" key="9">
    <source>
        <dbReference type="ARBA" id="ARBA00022801"/>
    </source>
</evidence>
<dbReference type="InterPro" id="IPR012338">
    <property type="entry name" value="Beta-lactam/transpept-like"/>
</dbReference>
<dbReference type="GO" id="GO:0009252">
    <property type="term" value="P:peptidoglycan biosynthetic process"/>
    <property type="evidence" value="ECO:0007669"/>
    <property type="project" value="UniProtKB-KW"/>
</dbReference>
<proteinExistence type="inferred from homology"/>
<evidence type="ECO:0000256" key="7">
    <source>
        <dbReference type="ARBA" id="ARBA00022676"/>
    </source>
</evidence>
<dbReference type="SUPFAM" id="SSF53955">
    <property type="entry name" value="Lysozyme-like"/>
    <property type="match status" value="1"/>
</dbReference>
<sequence>MINVSRVKILSLDDSEGNLVNYSDSGYALKMWKDRLKRRSSLRSRKVNRRKNINYSGHFYSLSKLAFIGVIIAIIGGIAVLSYIAYDLPSPDKIIRREGFSTKILDRNGEVLYDIYQDEKREPVKYEDVPDYLKEATVSIEDKNFYTHEGFDVFGMFRGFTRLFTRGRAQGGSTLTQQLVKNVLLTSERSILRKLKEFVLAVQIERKYSKDEILLMYLNEAPYGGTAWGVQAASEAYFDKDVSDLNLVESAILAGLPQRPSYYSPYSTNSDAYKSRTKEVLRRMREDGKITQEQEDGAVEMLEKYEFSGKGGDFKAPHFVEYVKEILEERYGAAIIEQGGYKVTTTLDWELQEEAQSIVSEEIEKVENLQITNGAVVALDSQTGEILAMVGSKDFNAEDYDGQVNVTLSLRQPGSAIKPITYVTAFKKYYTPSTLIMDVPTEFPGGAGQPNYKPVNYDGKYRGPIQLRYALANSINVPAVKVLAMVGIRNVLETAYDLGISSLEPTSQTLSRVGLSLTLGGGEVRLLELTGAYGAFLNKGYKIEPIAILKVEDSDGRVLEEYKSERRKQVLSEEQAFLIADILSDNKARSLIFGENSLLNIKDHQIAVKTGTTNDKRDNWAIGGNSQVVVGSWVGNNDNSPMKEVASGVSGASPIWRRILLKSLEGKVNTAFEIPSGIVTKEVDVVSGYSAHDGFPSRLEYFIKGTEPGEDPVHVKLKICKSQGKLATPSDISSGNYEDKEYFAFKEEDATGGIDGVNKWQEGILAWIATQNDGRYNPPTDYCEGSNPLYVEFVSPRDHDSNLPGKFNLQVKVDSISDISEVVIEIDGVKLRTFTGKPYSQDIELSSGVHELRAVARDVNGKESDRRITIGVGVPWDYSPSPIPTIVPTPTTGSVNTPTP</sequence>
<dbReference type="Proteomes" id="UP000034366">
    <property type="component" value="Unassembled WGS sequence"/>
</dbReference>
<dbReference type="AlphaFoldDB" id="A0A0G0I5N9"/>
<keyword evidence="12 17" id="KW-0472">Membrane</keyword>
<dbReference type="GO" id="GO:0006508">
    <property type="term" value="P:proteolysis"/>
    <property type="evidence" value="ECO:0007669"/>
    <property type="project" value="UniProtKB-KW"/>
</dbReference>
<keyword evidence="4" id="KW-1003">Cell membrane</keyword>
<keyword evidence="14" id="KW-0961">Cell wall biogenesis/degradation</keyword>
<gene>
    <name evidence="20" type="ORF">US67_C0003G0029</name>
</gene>
<evidence type="ECO:0000256" key="2">
    <source>
        <dbReference type="ARBA" id="ARBA00007090"/>
    </source>
</evidence>
<dbReference type="GO" id="GO:0071555">
    <property type="term" value="P:cell wall organization"/>
    <property type="evidence" value="ECO:0007669"/>
    <property type="project" value="UniProtKB-KW"/>
</dbReference>
<dbReference type="Gene3D" id="1.10.3810.10">
    <property type="entry name" value="Biosynthetic peptidoglycan transglycosylase-like"/>
    <property type="match status" value="1"/>
</dbReference>
<dbReference type="GO" id="GO:0005886">
    <property type="term" value="C:plasma membrane"/>
    <property type="evidence" value="ECO:0007669"/>
    <property type="project" value="UniProtKB-SubCell"/>
</dbReference>
<dbReference type="GO" id="GO:0008658">
    <property type="term" value="F:penicillin binding"/>
    <property type="evidence" value="ECO:0007669"/>
    <property type="project" value="InterPro"/>
</dbReference>
<protein>
    <submittedName>
        <fullName evidence="20">Uncharacterized protein</fullName>
    </submittedName>
</protein>
<evidence type="ECO:0000256" key="3">
    <source>
        <dbReference type="ARBA" id="ARBA00007739"/>
    </source>
</evidence>
<evidence type="ECO:0000259" key="18">
    <source>
        <dbReference type="Pfam" id="PF00905"/>
    </source>
</evidence>
<comment type="similarity">
    <text evidence="2">In the C-terminal section; belongs to the transpeptidase family.</text>
</comment>
<keyword evidence="5" id="KW-0121">Carboxypeptidase</keyword>
<evidence type="ECO:0000256" key="4">
    <source>
        <dbReference type="ARBA" id="ARBA00022475"/>
    </source>
</evidence>
<dbReference type="Pfam" id="PF00912">
    <property type="entry name" value="Transgly"/>
    <property type="match status" value="1"/>
</dbReference>
<keyword evidence="7" id="KW-0328">Glycosyltransferase</keyword>
<keyword evidence="8" id="KW-0808">Transferase</keyword>
<dbReference type="InterPro" id="IPR036950">
    <property type="entry name" value="PBP_transglycosylase"/>
</dbReference>
<dbReference type="GO" id="GO:0009002">
    <property type="term" value="F:serine-type D-Ala-D-Ala carboxypeptidase activity"/>
    <property type="evidence" value="ECO:0007669"/>
    <property type="project" value="UniProtKB-EC"/>
</dbReference>
<keyword evidence="11" id="KW-0573">Peptidoglycan synthesis</keyword>
<dbReference type="Pfam" id="PF00905">
    <property type="entry name" value="Transpeptidase"/>
    <property type="match status" value="1"/>
</dbReference>
<comment type="catalytic activity">
    <reaction evidence="15">
        <text>Preferential cleavage: (Ac)2-L-Lys-D-Ala-|-D-Ala. Also transpeptidation of peptidyl-alanyl moieties that are N-acyl substituents of D-alanine.</text>
        <dbReference type="EC" id="3.4.16.4"/>
    </reaction>
</comment>
<evidence type="ECO:0000259" key="19">
    <source>
        <dbReference type="Pfam" id="PF00912"/>
    </source>
</evidence>
<dbReference type="EMBL" id="LBTW01000003">
    <property type="protein sequence ID" value="KKQ50613.1"/>
    <property type="molecule type" value="Genomic_DNA"/>
</dbReference>
<keyword evidence="13" id="KW-0511">Multifunctional enzyme</keyword>
<accession>A0A0G0I5N9</accession>
<dbReference type="InterPro" id="IPR001460">
    <property type="entry name" value="PCN-bd_Tpept"/>
</dbReference>
<comment type="caution">
    <text evidence="20">The sequence shown here is derived from an EMBL/GenBank/DDBJ whole genome shotgun (WGS) entry which is preliminary data.</text>
</comment>
<dbReference type="InterPro" id="IPR001264">
    <property type="entry name" value="Glyco_trans_51"/>
</dbReference>
<evidence type="ECO:0000256" key="13">
    <source>
        <dbReference type="ARBA" id="ARBA00023268"/>
    </source>
</evidence>
<feature type="domain" description="Glycosyl transferase family 51" evidence="19">
    <location>
        <begin position="109"/>
        <end position="284"/>
    </location>
</feature>
<evidence type="ECO:0000256" key="11">
    <source>
        <dbReference type="ARBA" id="ARBA00022984"/>
    </source>
</evidence>
<evidence type="ECO:0000313" key="21">
    <source>
        <dbReference type="Proteomes" id="UP000034366"/>
    </source>
</evidence>
<dbReference type="InterPro" id="IPR013783">
    <property type="entry name" value="Ig-like_fold"/>
</dbReference>
<evidence type="ECO:0000256" key="17">
    <source>
        <dbReference type="SAM" id="Phobius"/>
    </source>
</evidence>
<keyword evidence="17" id="KW-0812">Transmembrane</keyword>
<keyword evidence="10" id="KW-0133">Cell shape</keyword>
<comment type="subcellular location">
    <subcellularLocation>
        <location evidence="1">Cell membrane</location>
    </subcellularLocation>
</comment>
<evidence type="ECO:0000256" key="15">
    <source>
        <dbReference type="ARBA" id="ARBA00034000"/>
    </source>
</evidence>
<dbReference type="GO" id="GO:0030288">
    <property type="term" value="C:outer membrane-bounded periplasmic space"/>
    <property type="evidence" value="ECO:0007669"/>
    <property type="project" value="TreeGrafter"/>
</dbReference>
<comment type="catalytic activity">
    <reaction evidence="16">
        <text>[GlcNAc-(1-&gt;4)-Mur2Ac(oyl-L-Ala-gamma-D-Glu-L-Lys-D-Ala-D-Ala)](n)-di-trans,octa-cis-undecaprenyl diphosphate + beta-D-GlcNAc-(1-&gt;4)-Mur2Ac(oyl-L-Ala-gamma-D-Glu-L-Lys-D-Ala-D-Ala)-di-trans,octa-cis-undecaprenyl diphosphate = [GlcNAc-(1-&gt;4)-Mur2Ac(oyl-L-Ala-gamma-D-Glu-L-Lys-D-Ala-D-Ala)](n+1)-di-trans,octa-cis-undecaprenyl diphosphate + di-trans,octa-cis-undecaprenyl diphosphate + H(+)</text>
        <dbReference type="Rhea" id="RHEA:23708"/>
        <dbReference type="Rhea" id="RHEA-COMP:9602"/>
        <dbReference type="Rhea" id="RHEA-COMP:9603"/>
        <dbReference type="ChEBI" id="CHEBI:15378"/>
        <dbReference type="ChEBI" id="CHEBI:58405"/>
        <dbReference type="ChEBI" id="CHEBI:60033"/>
        <dbReference type="ChEBI" id="CHEBI:78435"/>
        <dbReference type="EC" id="2.4.99.28"/>
    </reaction>
</comment>
<dbReference type="PANTHER" id="PTHR32282">
    <property type="entry name" value="BINDING PROTEIN TRANSPEPTIDASE, PUTATIVE-RELATED"/>
    <property type="match status" value="1"/>
</dbReference>
<evidence type="ECO:0000256" key="10">
    <source>
        <dbReference type="ARBA" id="ARBA00022960"/>
    </source>
</evidence>
<dbReference type="PANTHER" id="PTHR32282:SF11">
    <property type="entry name" value="PENICILLIN-BINDING PROTEIN 1B"/>
    <property type="match status" value="1"/>
</dbReference>
<reference evidence="20 21" key="1">
    <citation type="journal article" date="2015" name="Nature">
        <title>rRNA introns, odd ribosomes, and small enigmatic genomes across a large radiation of phyla.</title>
        <authorList>
            <person name="Brown C.T."/>
            <person name="Hug L.A."/>
            <person name="Thomas B.C."/>
            <person name="Sharon I."/>
            <person name="Castelle C.J."/>
            <person name="Singh A."/>
            <person name="Wilkins M.J."/>
            <person name="Williams K.H."/>
            <person name="Banfield J.F."/>
        </authorList>
    </citation>
    <scope>NUCLEOTIDE SEQUENCE [LARGE SCALE GENOMIC DNA]</scope>
</reference>
<dbReference type="SUPFAM" id="SSF56601">
    <property type="entry name" value="beta-lactamase/transpeptidase-like"/>
    <property type="match status" value="1"/>
</dbReference>
<keyword evidence="6" id="KW-0645">Protease</keyword>
<organism evidence="20 21">
    <name type="scientific">Candidatus Woesebacteria bacterium GW2011_GWD1_38_10</name>
    <dbReference type="NCBI Taxonomy" id="1618592"/>
    <lineage>
        <taxon>Bacteria</taxon>
        <taxon>Candidatus Woeseibacteriota</taxon>
    </lineage>
</organism>
<evidence type="ECO:0000256" key="6">
    <source>
        <dbReference type="ARBA" id="ARBA00022670"/>
    </source>
</evidence>
<evidence type="ECO:0000256" key="14">
    <source>
        <dbReference type="ARBA" id="ARBA00023316"/>
    </source>
</evidence>
<evidence type="ECO:0000256" key="5">
    <source>
        <dbReference type="ARBA" id="ARBA00022645"/>
    </source>
</evidence>
<dbReference type="GO" id="GO:0008955">
    <property type="term" value="F:peptidoglycan glycosyltransferase activity"/>
    <property type="evidence" value="ECO:0007669"/>
    <property type="project" value="UniProtKB-EC"/>
</dbReference>
<evidence type="ECO:0000256" key="16">
    <source>
        <dbReference type="ARBA" id="ARBA00049902"/>
    </source>
</evidence>
<comment type="similarity">
    <text evidence="3">In the N-terminal section; belongs to the glycosyltransferase 51 family.</text>
</comment>
<dbReference type="Gene3D" id="2.60.40.10">
    <property type="entry name" value="Immunoglobulins"/>
    <property type="match status" value="1"/>
</dbReference>
<evidence type="ECO:0000313" key="20">
    <source>
        <dbReference type="EMBL" id="KKQ50613.1"/>
    </source>
</evidence>
<feature type="domain" description="Penicillin-binding protein transpeptidase" evidence="18">
    <location>
        <begin position="374"/>
        <end position="635"/>
    </location>
</feature>
<dbReference type="NCBIfam" id="TIGR02074">
    <property type="entry name" value="PBP_1a_fam"/>
    <property type="match status" value="1"/>
</dbReference>
<dbReference type="GO" id="GO:0008360">
    <property type="term" value="P:regulation of cell shape"/>
    <property type="evidence" value="ECO:0007669"/>
    <property type="project" value="UniProtKB-KW"/>
</dbReference>
<keyword evidence="17" id="KW-1133">Transmembrane helix</keyword>
<dbReference type="Gene3D" id="3.40.710.10">
    <property type="entry name" value="DD-peptidase/beta-lactamase superfamily"/>
    <property type="match status" value="1"/>
</dbReference>
<keyword evidence="9" id="KW-0378">Hydrolase</keyword>
<evidence type="ECO:0000256" key="1">
    <source>
        <dbReference type="ARBA" id="ARBA00004236"/>
    </source>
</evidence>
<evidence type="ECO:0000256" key="8">
    <source>
        <dbReference type="ARBA" id="ARBA00022679"/>
    </source>
</evidence>
<feature type="transmembrane region" description="Helical" evidence="17">
    <location>
        <begin position="65"/>
        <end position="86"/>
    </location>
</feature>